<evidence type="ECO:0000313" key="2">
    <source>
        <dbReference type="Proteomes" id="UP001465976"/>
    </source>
</evidence>
<gene>
    <name evidence="1" type="ORF">V5O48_018000</name>
</gene>
<comment type="caution">
    <text evidence="1">The sequence shown here is derived from an EMBL/GenBank/DDBJ whole genome shotgun (WGS) entry which is preliminary data.</text>
</comment>
<dbReference type="SUPFAM" id="SSF55676">
    <property type="entry name" value="CytB endotoxin-like"/>
    <property type="match status" value="1"/>
</dbReference>
<reference evidence="1 2" key="1">
    <citation type="submission" date="2024-02" db="EMBL/GenBank/DDBJ databases">
        <title>A draft genome for the cacao thread blight pathogen Marasmius crinis-equi.</title>
        <authorList>
            <person name="Cohen S.P."/>
            <person name="Baruah I.K."/>
            <person name="Amoako-Attah I."/>
            <person name="Bukari Y."/>
            <person name="Meinhardt L.W."/>
            <person name="Bailey B.A."/>
        </authorList>
    </citation>
    <scope>NUCLEOTIDE SEQUENCE [LARGE SCALE GENOMIC DNA]</scope>
    <source>
        <strain evidence="1 2">GH-76</strain>
    </source>
</reference>
<accession>A0ABR3EME3</accession>
<evidence type="ECO:0000313" key="1">
    <source>
        <dbReference type="EMBL" id="KAL0564058.1"/>
    </source>
</evidence>
<proteinExistence type="predicted"/>
<sequence length="212" mass="23708">MASVSKPLQTDSFFDHIFQLPEALIAPALQVSNYAGHFVGGRKPGSETSSSFRWTEFLQRLSGSNLRMLRFQSDAINQHTTTTKTVVNNIVGLLDLGPDRSEHLTRVLEAVLTAEAKPDKGQLGYVDLDSTGGSWQYRIHIAYLPEEGAPEVFHSLVATIKLQADASDVDEESFWWDDLQKGTSRTLSVVVDVVEFVVREDFRDPLESRLIR</sequence>
<dbReference type="InterPro" id="IPR035918">
    <property type="entry name" value="CytB_endotoxin-like_sf"/>
</dbReference>
<dbReference type="EMBL" id="JBAHYK010003020">
    <property type="protein sequence ID" value="KAL0564058.1"/>
    <property type="molecule type" value="Genomic_DNA"/>
</dbReference>
<name>A0ABR3EME3_9AGAR</name>
<dbReference type="Gene3D" id="3.40.198.10">
    <property type="entry name" value="Delta-endotoxin CytB-like"/>
    <property type="match status" value="1"/>
</dbReference>
<protein>
    <submittedName>
        <fullName evidence="1">Uncharacterized protein</fullName>
    </submittedName>
</protein>
<organism evidence="1 2">
    <name type="scientific">Marasmius crinis-equi</name>
    <dbReference type="NCBI Taxonomy" id="585013"/>
    <lineage>
        <taxon>Eukaryota</taxon>
        <taxon>Fungi</taxon>
        <taxon>Dikarya</taxon>
        <taxon>Basidiomycota</taxon>
        <taxon>Agaricomycotina</taxon>
        <taxon>Agaricomycetes</taxon>
        <taxon>Agaricomycetidae</taxon>
        <taxon>Agaricales</taxon>
        <taxon>Marasmiineae</taxon>
        <taxon>Marasmiaceae</taxon>
        <taxon>Marasmius</taxon>
    </lineage>
</organism>
<keyword evidence="2" id="KW-1185">Reference proteome</keyword>
<dbReference type="Proteomes" id="UP001465976">
    <property type="component" value="Unassembled WGS sequence"/>
</dbReference>